<dbReference type="Proteomes" id="UP000266861">
    <property type="component" value="Unassembled WGS sequence"/>
</dbReference>
<feature type="region of interest" description="Disordered" evidence="1">
    <location>
        <begin position="1"/>
        <end position="49"/>
    </location>
</feature>
<reference evidence="2 3" key="1">
    <citation type="submission" date="2018-08" db="EMBL/GenBank/DDBJ databases">
        <title>Genome and evolution of the arbuscular mycorrhizal fungus Diversispora epigaea (formerly Glomus versiforme) and its bacterial endosymbionts.</title>
        <authorList>
            <person name="Sun X."/>
            <person name="Fei Z."/>
            <person name="Harrison M."/>
        </authorList>
    </citation>
    <scope>NUCLEOTIDE SEQUENCE [LARGE SCALE GENOMIC DNA]</scope>
    <source>
        <strain evidence="2 3">IT104</strain>
    </source>
</reference>
<accession>A0A397GZA1</accession>
<feature type="compositionally biased region" description="Basic and acidic residues" evidence="1">
    <location>
        <begin position="1"/>
        <end position="14"/>
    </location>
</feature>
<dbReference type="OrthoDB" id="447953at2759"/>
<evidence type="ECO:0000313" key="3">
    <source>
        <dbReference type="Proteomes" id="UP000266861"/>
    </source>
</evidence>
<evidence type="ECO:0000256" key="1">
    <source>
        <dbReference type="SAM" id="MobiDB-lite"/>
    </source>
</evidence>
<sequence>MGINDQKKEIETSKPTHLNARTKELEASNTKSNEQKKELEASNYNKLKN</sequence>
<protein>
    <submittedName>
        <fullName evidence="2">Uncharacterized protein</fullName>
    </submittedName>
</protein>
<comment type="caution">
    <text evidence="2">The sequence shown here is derived from an EMBL/GenBank/DDBJ whole genome shotgun (WGS) entry which is preliminary data.</text>
</comment>
<name>A0A397GZA1_9GLOM</name>
<dbReference type="EMBL" id="PQFF01000373">
    <property type="protein sequence ID" value="RHZ54968.1"/>
    <property type="molecule type" value="Genomic_DNA"/>
</dbReference>
<organism evidence="2 3">
    <name type="scientific">Diversispora epigaea</name>
    <dbReference type="NCBI Taxonomy" id="1348612"/>
    <lineage>
        <taxon>Eukaryota</taxon>
        <taxon>Fungi</taxon>
        <taxon>Fungi incertae sedis</taxon>
        <taxon>Mucoromycota</taxon>
        <taxon>Glomeromycotina</taxon>
        <taxon>Glomeromycetes</taxon>
        <taxon>Diversisporales</taxon>
        <taxon>Diversisporaceae</taxon>
        <taxon>Diversispora</taxon>
    </lineage>
</organism>
<dbReference type="AlphaFoldDB" id="A0A397GZA1"/>
<keyword evidence="3" id="KW-1185">Reference proteome</keyword>
<gene>
    <name evidence="2" type="ORF">Glove_421g86</name>
</gene>
<proteinExistence type="predicted"/>
<evidence type="ECO:0000313" key="2">
    <source>
        <dbReference type="EMBL" id="RHZ54968.1"/>
    </source>
</evidence>